<evidence type="ECO:0000313" key="1">
    <source>
        <dbReference type="EMBL" id="OIQ07595.1"/>
    </source>
</evidence>
<dbReference type="PANTHER" id="PTHR36849:SF1">
    <property type="entry name" value="CYTOPLASMIC PROTEIN"/>
    <property type="match status" value="1"/>
</dbReference>
<dbReference type="AlphaFoldDB" id="A0A1J5JLK2"/>
<proteinExistence type="predicted"/>
<dbReference type="Pfam" id="PF22752">
    <property type="entry name" value="DUF488-N3i"/>
    <property type="match status" value="1"/>
</dbReference>
<gene>
    <name evidence="1" type="ORF">MOOR_27960</name>
</gene>
<protein>
    <recommendedName>
        <fullName evidence="3">DUF488 domain-containing protein</fullName>
    </recommendedName>
</protein>
<dbReference type="Proteomes" id="UP000182743">
    <property type="component" value="Unassembled WGS sequence"/>
</dbReference>
<accession>A0A1J5JLK2</accession>
<reference evidence="1 2" key="1">
    <citation type="submission" date="2016-08" db="EMBL/GenBank/DDBJ databases">
        <title>Genome-based comparison of Moorella thermoacetic strains.</title>
        <authorList>
            <person name="Poehlein A."/>
            <person name="Bengelsdorf F.R."/>
            <person name="Esser C."/>
            <person name="Duerre P."/>
            <person name="Daniel R."/>
        </authorList>
    </citation>
    <scope>NUCLEOTIDE SEQUENCE [LARGE SCALE GENOMIC DNA]</scope>
    <source>
        <strain evidence="1 2">DSM 11768</strain>
    </source>
</reference>
<evidence type="ECO:0008006" key="3">
    <source>
        <dbReference type="Google" id="ProtNLM"/>
    </source>
</evidence>
<evidence type="ECO:0000313" key="2">
    <source>
        <dbReference type="Proteomes" id="UP000182743"/>
    </source>
</evidence>
<organism evidence="1 2">
    <name type="scientific">Neomoorella thermoacetica</name>
    <name type="common">Clostridium thermoaceticum</name>
    <dbReference type="NCBI Taxonomy" id="1525"/>
    <lineage>
        <taxon>Bacteria</taxon>
        <taxon>Bacillati</taxon>
        <taxon>Bacillota</taxon>
        <taxon>Clostridia</taxon>
        <taxon>Neomoorellales</taxon>
        <taxon>Neomoorellaceae</taxon>
        <taxon>Neomoorella</taxon>
    </lineage>
</organism>
<comment type="caution">
    <text evidence="1">The sequence shown here is derived from an EMBL/GenBank/DDBJ whole genome shotgun (WGS) entry which is preliminary data.</text>
</comment>
<dbReference type="PANTHER" id="PTHR36849">
    <property type="entry name" value="CYTOPLASMIC PROTEIN-RELATED"/>
    <property type="match status" value="1"/>
</dbReference>
<dbReference type="InterPro" id="IPR052552">
    <property type="entry name" value="YeaO-like"/>
</dbReference>
<dbReference type="EMBL" id="MIHH01000045">
    <property type="protein sequence ID" value="OIQ07595.1"/>
    <property type="molecule type" value="Genomic_DNA"/>
</dbReference>
<sequence>MDLWLKDIAPSPGLRQWFAHDPARWEEFRRRYEGELYLKGDLLAILRQKTKEETVTLLYAARDENYNHVVVLKKFLENANKKPGKPGSR</sequence>
<name>A0A1J5JLK2_NEOTH</name>